<name>A0A2H0TG22_9BACT</name>
<protein>
    <recommendedName>
        <fullName evidence="8">GMP synthase</fullName>
    </recommendedName>
</protein>
<evidence type="ECO:0008006" key="8">
    <source>
        <dbReference type="Google" id="ProtNLM"/>
    </source>
</evidence>
<accession>A0A2H0TG22</accession>
<sequence length="238" mass="26020">MREYNLLKKSNSHFKYGVFIKDAVLGANDGIVSTFAVVASVVGASLSPLTVLLIGSAKLVADAFSMAASNYLSASSDAAFSIREREVEKSEVEDDIGSEMVEARQILIKKGYDGEDLEELVRLISKNKKFLVDFMMSEELGILSDGSIKPLKKGAVTFFSFIFAGLFPIFPYLIFYNSGNVFFWSVLTTAVTLFVLGSLRSFFTDRNWVVAGVEMLFIGGAAAVIAYSVGFFVNKIIV</sequence>
<dbReference type="AlphaFoldDB" id="A0A2H0TG22"/>
<dbReference type="GO" id="GO:0012505">
    <property type="term" value="C:endomembrane system"/>
    <property type="evidence" value="ECO:0007669"/>
    <property type="project" value="UniProtKB-SubCell"/>
</dbReference>
<gene>
    <name evidence="6" type="ORF">COU46_01185</name>
</gene>
<dbReference type="Proteomes" id="UP000229383">
    <property type="component" value="Unassembled WGS sequence"/>
</dbReference>
<reference evidence="7" key="1">
    <citation type="submission" date="2017-09" db="EMBL/GenBank/DDBJ databases">
        <title>Depth-based differentiation of microbial function through sediment-hosted aquifers and enrichment of novel symbionts in the deep terrestrial subsurface.</title>
        <authorList>
            <person name="Probst A.J."/>
            <person name="Ladd B."/>
            <person name="Jarett J.K."/>
            <person name="Geller-Mcgrath D.E."/>
            <person name="Sieber C.M.K."/>
            <person name="Emerson J.B."/>
            <person name="Anantharaman K."/>
            <person name="Thomas B.C."/>
            <person name="Malmstrom R."/>
            <person name="Stieglmeier M."/>
            <person name="Klingl A."/>
            <person name="Woyke T."/>
            <person name="Ryan C.M."/>
            <person name="Banfield J.F."/>
        </authorList>
    </citation>
    <scope>NUCLEOTIDE SEQUENCE [LARGE SCALE GENOMIC DNA]</scope>
</reference>
<proteinExistence type="predicted"/>
<keyword evidence="2 5" id="KW-0812">Transmembrane</keyword>
<dbReference type="EMBL" id="PFCN01000015">
    <property type="protein sequence ID" value="PIR70500.1"/>
    <property type="molecule type" value="Genomic_DNA"/>
</dbReference>
<keyword evidence="4 5" id="KW-0472">Membrane</keyword>
<dbReference type="GO" id="GO:0005384">
    <property type="term" value="F:manganese ion transmembrane transporter activity"/>
    <property type="evidence" value="ECO:0007669"/>
    <property type="project" value="InterPro"/>
</dbReference>
<feature type="transmembrane region" description="Helical" evidence="5">
    <location>
        <begin position="155"/>
        <end position="175"/>
    </location>
</feature>
<dbReference type="GO" id="GO:0030026">
    <property type="term" value="P:intracellular manganese ion homeostasis"/>
    <property type="evidence" value="ECO:0007669"/>
    <property type="project" value="InterPro"/>
</dbReference>
<dbReference type="Pfam" id="PF01988">
    <property type="entry name" value="VIT1"/>
    <property type="match status" value="1"/>
</dbReference>
<organism evidence="6 7">
    <name type="scientific">Candidatus Niyogibacteria bacterium CG10_big_fil_rev_8_21_14_0_10_42_19</name>
    <dbReference type="NCBI Taxonomy" id="1974725"/>
    <lineage>
        <taxon>Bacteria</taxon>
        <taxon>Candidatus Niyogiibacteriota</taxon>
    </lineage>
</organism>
<evidence type="ECO:0000256" key="5">
    <source>
        <dbReference type="SAM" id="Phobius"/>
    </source>
</evidence>
<feature type="transmembrane region" description="Helical" evidence="5">
    <location>
        <begin position="215"/>
        <end position="237"/>
    </location>
</feature>
<evidence type="ECO:0000256" key="3">
    <source>
        <dbReference type="ARBA" id="ARBA00022989"/>
    </source>
</evidence>
<dbReference type="InterPro" id="IPR008217">
    <property type="entry name" value="Ccc1_fam"/>
</dbReference>
<keyword evidence="3 5" id="KW-1133">Transmembrane helix</keyword>
<evidence type="ECO:0000256" key="4">
    <source>
        <dbReference type="ARBA" id="ARBA00023136"/>
    </source>
</evidence>
<evidence type="ECO:0000313" key="6">
    <source>
        <dbReference type="EMBL" id="PIR70500.1"/>
    </source>
</evidence>
<evidence type="ECO:0000313" key="7">
    <source>
        <dbReference type="Proteomes" id="UP000229383"/>
    </source>
</evidence>
<dbReference type="PANTHER" id="PTHR31851">
    <property type="entry name" value="FE(2+)/MN(2+) TRANSPORTER PCL1"/>
    <property type="match status" value="1"/>
</dbReference>
<evidence type="ECO:0000256" key="2">
    <source>
        <dbReference type="ARBA" id="ARBA00022692"/>
    </source>
</evidence>
<feature type="transmembrane region" description="Helical" evidence="5">
    <location>
        <begin position="181"/>
        <end position="203"/>
    </location>
</feature>
<comment type="caution">
    <text evidence="6">The sequence shown here is derived from an EMBL/GenBank/DDBJ whole genome shotgun (WGS) entry which is preliminary data.</text>
</comment>
<comment type="subcellular location">
    <subcellularLocation>
        <location evidence="1">Endomembrane system</location>
        <topology evidence="1">Multi-pass membrane protein</topology>
    </subcellularLocation>
</comment>
<evidence type="ECO:0000256" key="1">
    <source>
        <dbReference type="ARBA" id="ARBA00004127"/>
    </source>
</evidence>